<dbReference type="EMBL" id="JBEPAZ010000005">
    <property type="protein sequence ID" value="MER6427766.1"/>
    <property type="molecule type" value="Genomic_DNA"/>
</dbReference>
<dbReference type="InterPro" id="IPR007197">
    <property type="entry name" value="rSAM"/>
</dbReference>
<evidence type="ECO:0000256" key="3">
    <source>
        <dbReference type="ARBA" id="ARBA00022723"/>
    </source>
</evidence>
<dbReference type="PROSITE" id="PS51918">
    <property type="entry name" value="RADICAL_SAM"/>
    <property type="match status" value="1"/>
</dbReference>
<reference evidence="7 8" key="1">
    <citation type="submission" date="2024-06" db="EMBL/GenBank/DDBJ databases">
        <title>The Natural Products Discovery Center: Release of the First 8490 Sequenced Strains for Exploring Actinobacteria Biosynthetic Diversity.</title>
        <authorList>
            <person name="Kalkreuter E."/>
            <person name="Kautsar S.A."/>
            <person name="Yang D."/>
            <person name="Bader C.D."/>
            <person name="Teijaro C.N."/>
            <person name="Fluegel L."/>
            <person name="Davis C.M."/>
            <person name="Simpson J.R."/>
            <person name="Lauterbach L."/>
            <person name="Steele A.D."/>
            <person name="Gui C."/>
            <person name="Meng S."/>
            <person name="Li G."/>
            <person name="Viehrig K."/>
            <person name="Ye F."/>
            <person name="Su P."/>
            <person name="Kiefer A.F."/>
            <person name="Nichols A."/>
            <person name="Cepeda A.J."/>
            <person name="Yan W."/>
            <person name="Fan B."/>
            <person name="Jiang Y."/>
            <person name="Adhikari A."/>
            <person name="Zheng C.-J."/>
            <person name="Schuster L."/>
            <person name="Cowan T.M."/>
            <person name="Smanski M.J."/>
            <person name="Chevrette M.G."/>
            <person name="De Carvalho L.P.S."/>
            <person name="Shen B."/>
        </authorList>
    </citation>
    <scope>NUCLEOTIDE SEQUENCE [LARGE SCALE GENOMIC DNA]</scope>
    <source>
        <strain evidence="7 8">NPDC001166</strain>
    </source>
</reference>
<evidence type="ECO:0000313" key="7">
    <source>
        <dbReference type="EMBL" id="MER6427766.1"/>
    </source>
</evidence>
<dbReference type="CDD" id="cd01335">
    <property type="entry name" value="Radical_SAM"/>
    <property type="match status" value="1"/>
</dbReference>
<proteinExistence type="predicted"/>
<protein>
    <submittedName>
        <fullName evidence="7">Radical SAM protein</fullName>
    </submittedName>
</protein>
<evidence type="ECO:0000256" key="4">
    <source>
        <dbReference type="ARBA" id="ARBA00023004"/>
    </source>
</evidence>
<name>A0ABV1U215_9ACTN</name>
<evidence type="ECO:0000259" key="6">
    <source>
        <dbReference type="PROSITE" id="PS51918"/>
    </source>
</evidence>
<accession>A0ABV1U215</accession>
<dbReference type="PANTHER" id="PTHR43409">
    <property type="entry name" value="ANAEROBIC MAGNESIUM-PROTOPORPHYRIN IX MONOMETHYL ESTER CYCLASE-RELATED"/>
    <property type="match status" value="1"/>
</dbReference>
<dbReference type="SFLD" id="SFLDS00029">
    <property type="entry name" value="Radical_SAM"/>
    <property type="match status" value="1"/>
</dbReference>
<dbReference type="Gene3D" id="3.80.30.20">
    <property type="entry name" value="tm_1862 like domain"/>
    <property type="match status" value="1"/>
</dbReference>
<evidence type="ECO:0000256" key="1">
    <source>
        <dbReference type="ARBA" id="ARBA00001966"/>
    </source>
</evidence>
<keyword evidence="8" id="KW-1185">Reference proteome</keyword>
<dbReference type="InterPro" id="IPR051198">
    <property type="entry name" value="BchE-like"/>
</dbReference>
<comment type="cofactor">
    <cofactor evidence="1">
        <name>[4Fe-4S] cluster</name>
        <dbReference type="ChEBI" id="CHEBI:49883"/>
    </cofactor>
</comment>
<sequence length="490" mass="55069">MRVALVSFYDSQRFAEFPITHALSSMRLGAYLSRQHPEWEIRLRAFDEQGWSAEAAGASLLAEGFDVVGVPAYIWTLERTRQLTVELSNAPQAPLVVCGGPETRAMPYADWPEGTVFAMGQGEEPLTWLCEQRAEDAGFDGLRLANGLAQPLYSARRERRDAYRHAVPDRRDRRLPHGIELFGPEFEELLAGDPVETDFTWYETARGCIYDCSFCGHNTLPFFATFDTDFVRTEISNMRARGIRRIFLIDPILGGKAARGKEILRMFRDLAPEIAINAYMRPEFLDDEFVEVLVESNIEELLMGLQTTNPSVPKHVRGNHFGKIMKYVPHLTARGIPWRAELIVGLPGDDMAGLRESLRFTVEELRPWSVHSYHLTAIPETKLFELLDRTDDEIWIKADDKLRVVSASSYNERELRDMLIYAGAVTSLHAHLREQGVFDVPFSELDAQVGRILSDPAARSARSTFLRMGQDAGRAAWAAYGAGAVTAAAG</sequence>
<dbReference type="InterPro" id="IPR006638">
    <property type="entry name" value="Elp3/MiaA/NifB-like_rSAM"/>
</dbReference>
<keyword evidence="3" id="KW-0479">Metal-binding</keyword>
<dbReference type="InterPro" id="IPR058240">
    <property type="entry name" value="rSAM_sf"/>
</dbReference>
<evidence type="ECO:0000313" key="8">
    <source>
        <dbReference type="Proteomes" id="UP001470023"/>
    </source>
</evidence>
<dbReference type="SUPFAM" id="SSF102114">
    <property type="entry name" value="Radical SAM enzymes"/>
    <property type="match status" value="1"/>
</dbReference>
<dbReference type="Pfam" id="PF04055">
    <property type="entry name" value="Radical_SAM"/>
    <property type="match status" value="1"/>
</dbReference>
<dbReference type="Proteomes" id="UP001470023">
    <property type="component" value="Unassembled WGS sequence"/>
</dbReference>
<keyword evidence="2" id="KW-0949">S-adenosyl-L-methionine</keyword>
<dbReference type="RefSeq" id="WP_073898342.1">
    <property type="nucleotide sequence ID" value="NZ_JBEOYA010000106.1"/>
</dbReference>
<dbReference type="SFLD" id="SFLDG01082">
    <property type="entry name" value="B12-binding_domain_containing"/>
    <property type="match status" value="1"/>
</dbReference>
<evidence type="ECO:0000256" key="5">
    <source>
        <dbReference type="ARBA" id="ARBA00023014"/>
    </source>
</evidence>
<comment type="caution">
    <text evidence="7">The sequence shown here is derived from an EMBL/GenBank/DDBJ whole genome shotgun (WGS) entry which is preliminary data.</text>
</comment>
<dbReference type="PANTHER" id="PTHR43409:SF16">
    <property type="entry name" value="SLR0320 PROTEIN"/>
    <property type="match status" value="1"/>
</dbReference>
<evidence type="ECO:0000256" key="2">
    <source>
        <dbReference type="ARBA" id="ARBA00022691"/>
    </source>
</evidence>
<feature type="domain" description="Radical SAM core" evidence="6">
    <location>
        <begin position="194"/>
        <end position="413"/>
    </location>
</feature>
<dbReference type="InterPro" id="IPR023404">
    <property type="entry name" value="rSAM_horseshoe"/>
</dbReference>
<organism evidence="7 8">
    <name type="scientific">Streptomyces sp. 900105245</name>
    <dbReference type="NCBI Taxonomy" id="3154379"/>
    <lineage>
        <taxon>Bacteria</taxon>
        <taxon>Bacillati</taxon>
        <taxon>Actinomycetota</taxon>
        <taxon>Actinomycetes</taxon>
        <taxon>Kitasatosporales</taxon>
        <taxon>Streptomycetaceae</taxon>
        <taxon>Streptomyces</taxon>
    </lineage>
</organism>
<keyword evidence="4" id="KW-0408">Iron</keyword>
<dbReference type="SMART" id="SM00729">
    <property type="entry name" value="Elp3"/>
    <property type="match status" value="1"/>
</dbReference>
<keyword evidence="5" id="KW-0411">Iron-sulfur</keyword>
<gene>
    <name evidence="7" type="ORF">ABT272_08460</name>
</gene>